<reference evidence="1" key="1">
    <citation type="submission" date="2022-08" db="UniProtKB">
        <authorList>
            <consortium name="EnsemblMetazoa"/>
        </authorList>
    </citation>
    <scope>IDENTIFICATION</scope>
    <source>
        <strain evidence="1">05x7-T-G4-1.051#20</strain>
    </source>
</reference>
<sequence length="68" mass="7976">MLAVMDHNNHLHRLPQVTESGLPYVYSHVSRKTKQWVAYEKYSYIPGLIINCMKEIYGRSCAGYTRTR</sequence>
<dbReference type="Proteomes" id="UP000005408">
    <property type="component" value="Unassembled WGS sequence"/>
</dbReference>
<accession>A0A8W8MNM0</accession>
<proteinExistence type="predicted"/>
<dbReference type="EnsemblMetazoa" id="G33380.1">
    <property type="protein sequence ID" value="G33380.1:cds"/>
    <property type="gene ID" value="G33380"/>
</dbReference>
<dbReference type="AlphaFoldDB" id="A0A8W8MNM0"/>
<organism evidence="1 2">
    <name type="scientific">Magallana gigas</name>
    <name type="common">Pacific oyster</name>
    <name type="synonym">Crassostrea gigas</name>
    <dbReference type="NCBI Taxonomy" id="29159"/>
    <lineage>
        <taxon>Eukaryota</taxon>
        <taxon>Metazoa</taxon>
        <taxon>Spiralia</taxon>
        <taxon>Lophotrochozoa</taxon>
        <taxon>Mollusca</taxon>
        <taxon>Bivalvia</taxon>
        <taxon>Autobranchia</taxon>
        <taxon>Pteriomorphia</taxon>
        <taxon>Ostreida</taxon>
        <taxon>Ostreoidea</taxon>
        <taxon>Ostreidae</taxon>
        <taxon>Magallana</taxon>
    </lineage>
</organism>
<keyword evidence="2" id="KW-1185">Reference proteome</keyword>
<name>A0A8W8MNM0_MAGGI</name>
<evidence type="ECO:0000313" key="1">
    <source>
        <dbReference type="EnsemblMetazoa" id="G33380.1:cds"/>
    </source>
</evidence>
<evidence type="ECO:0000313" key="2">
    <source>
        <dbReference type="Proteomes" id="UP000005408"/>
    </source>
</evidence>
<protein>
    <submittedName>
        <fullName evidence="1">Uncharacterized protein</fullName>
    </submittedName>
</protein>